<dbReference type="NCBIfam" id="TIGR01640">
    <property type="entry name" value="F_box_assoc_1"/>
    <property type="match status" value="1"/>
</dbReference>
<dbReference type="Proteomes" id="UP001497457">
    <property type="component" value="Chromosome 27b"/>
</dbReference>
<organism evidence="2 3">
    <name type="scientific">Urochloa decumbens</name>
    <dbReference type="NCBI Taxonomy" id="240449"/>
    <lineage>
        <taxon>Eukaryota</taxon>
        <taxon>Viridiplantae</taxon>
        <taxon>Streptophyta</taxon>
        <taxon>Embryophyta</taxon>
        <taxon>Tracheophyta</taxon>
        <taxon>Spermatophyta</taxon>
        <taxon>Magnoliopsida</taxon>
        <taxon>Liliopsida</taxon>
        <taxon>Poales</taxon>
        <taxon>Poaceae</taxon>
        <taxon>PACMAD clade</taxon>
        <taxon>Panicoideae</taxon>
        <taxon>Panicodae</taxon>
        <taxon>Paniceae</taxon>
        <taxon>Melinidinae</taxon>
        <taxon>Urochloa</taxon>
    </lineage>
</organism>
<dbReference type="PANTHER" id="PTHR31672">
    <property type="entry name" value="BNACNNG10540D PROTEIN"/>
    <property type="match status" value="1"/>
</dbReference>
<dbReference type="InterPro" id="IPR050796">
    <property type="entry name" value="SCF_F-box_component"/>
</dbReference>
<dbReference type="SMART" id="SM00256">
    <property type="entry name" value="FBOX"/>
    <property type="match status" value="1"/>
</dbReference>
<gene>
    <name evidence="2" type="ORF">URODEC1_LOCUS68592</name>
</gene>
<dbReference type="InterPro" id="IPR017451">
    <property type="entry name" value="F-box-assoc_interact_dom"/>
</dbReference>
<dbReference type="InterPro" id="IPR001810">
    <property type="entry name" value="F-box_dom"/>
</dbReference>
<name>A0ABC9BU75_9POAL</name>
<dbReference type="AlphaFoldDB" id="A0ABC9BU75"/>
<dbReference type="InterPro" id="IPR013187">
    <property type="entry name" value="F-box-assoc_dom_typ3"/>
</dbReference>
<proteinExistence type="predicted"/>
<evidence type="ECO:0000313" key="2">
    <source>
        <dbReference type="EMBL" id="CAL5007633.1"/>
    </source>
</evidence>
<evidence type="ECO:0000313" key="3">
    <source>
        <dbReference type="Proteomes" id="UP001497457"/>
    </source>
</evidence>
<sequence length="379" mass="42099">MAASTDQAERLNDDVVAEILLRLPPAAVLRSGAVCRAWRRITASPAFLAAHARRRPLELIIKGPGCALSTIPLATLGDDVDTMRRRRRLRLRWCGPGGGGYLGGLLGAYDGLLLFERDSGCDHLVCNPVTRQWALLPRTPSLWIRVCGLYVHAPSAEHRLLYLQNDDGNVPGGTWTATHRVLSLGGAAVARRIGPPAAAIEIYSQMPGAYLSHRGNLHWVRHPWVVDTDKILAFDPVAETFRLIPRPPTRDQEREWVSLVKAHGSLAVTAILHGSMDLWVLEDYDSDDSSSWTHRLRVDLPSPLESAKRAVSVDVLGQNVILLENEHHVVALYSLTEKKVLKQVELGRDIENYTTRSTSFLFRDSLERHAFFDLQGTTS</sequence>
<dbReference type="InterPro" id="IPR036047">
    <property type="entry name" value="F-box-like_dom_sf"/>
</dbReference>
<keyword evidence="3" id="KW-1185">Reference proteome</keyword>
<accession>A0ABC9BU75</accession>
<feature type="domain" description="F-box" evidence="1">
    <location>
        <begin position="11"/>
        <end position="51"/>
    </location>
</feature>
<evidence type="ECO:0000259" key="1">
    <source>
        <dbReference type="SMART" id="SM00256"/>
    </source>
</evidence>
<dbReference type="Pfam" id="PF08268">
    <property type="entry name" value="FBA_3"/>
    <property type="match status" value="1"/>
</dbReference>
<protein>
    <recommendedName>
        <fullName evidence="1">F-box domain-containing protein</fullName>
    </recommendedName>
</protein>
<dbReference type="EMBL" id="OZ075137">
    <property type="protein sequence ID" value="CAL5007633.1"/>
    <property type="molecule type" value="Genomic_DNA"/>
</dbReference>
<dbReference type="SUPFAM" id="SSF81383">
    <property type="entry name" value="F-box domain"/>
    <property type="match status" value="1"/>
</dbReference>
<dbReference type="PANTHER" id="PTHR31672:SF2">
    <property type="entry name" value="F-BOX DOMAIN-CONTAINING PROTEIN"/>
    <property type="match status" value="1"/>
</dbReference>
<reference evidence="2" key="1">
    <citation type="submission" date="2024-10" db="EMBL/GenBank/DDBJ databases">
        <authorList>
            <person name="Ryan C."/>
        </authorList>
    </citation>
    <scope>NUCLEOTIDE SEQUENCE [LARGE SCALE GENOMIC DNA]</scope>
</reference>
<dbReference type="Pfam" id="PF00646">
    <property type="entry name" value="F-box"/>
    <property type="match status" value="1"/>
</dbReference>
<dbReference type="Gene3D" id="1.20.1280.50">
    <property type="match status" value="1"/>
</dbReference>